<feature type="domain" description="DyP dimeric alpha+beta barrel" evidence="8">
    <location>
        <begin position="34"/>
        <end position="204"/>
    </location>
</feature>
<evidence type="ECO:0000313" key="9">
    <source>
        <dbReference type="EMBL" id="CAE6379179.1"/>
    </source>
</evidence>
<dbReference type="GO" id="GO:0005829">
    <property type="term" value="C:cytosol"/>
    <property type="evidence" value="ECO:0007669"/>
    <property type="project" value="TreeGrafter"/>
</dbReference>
<sequence>MAPGKLLIPEHAHDCPFLPFLPNSEFKSVVDFSDIQGDIIAPFPKRFEDFIFFTITDAVSFKRSILPKLLQRISSAQDVIDSRKQILDCKRRKSNELVSVEFVNIGFSNAGLTKLIGPNHVSDLNDHLFETGQLKHAGELGDMIEANKPKHWLPEFIETGSNQIDGVLLVASEAKDHLSSCCHWVDQALSTAAKKVYTLKGKVRDGALKDHEHFGWKDGISNPFLDGVYPDCRKTAGQRTIKPGVILVGHEGDIDPNSNPIQRMKRPEWAINGSFLAYRQLDQFVPEFHSFVRSSIQQESPGVSNQELERRAKLRAAQFVGRWPSGAPLELSPSKDNNVLANDPDCVNNFKFDLEDQTKCPFSAHIRKMNPRLPSHFGDDTHSVVRAGITYGEGEGACSLHTRYVELLRAALPQEKETVSSRGLAFVGYQSRIDQGFAFQQRLWANNRDFPHPLRHEDGPFVKGLDPLIGQIPGRTSLNITGSIAAHDVGARTTTDIHSRVLKLNDFVIAKGGGYFFVPPIKMLHGLTVEESGNIVQLVPGKALTTKS</sequence>
<evidence type="ECO:0000259" key="8">
    <source>
        <dbReference type="Pfam" id="PF21105"/>
    </source>
</evidence>
<evidence type="ECO:0000256" key="3">
    <source>
        <dbReference type="ARBA" id="ARBA00022617"/>
    </source>
</evidence>
<keyword evidence="4" id="KW-0479">Metal-binding</keyword>
<dbReference type="InterPro" id="IPR049509">
    <property type="entry name" value="DyP_N"/>
</dbReference>
<dbReference type="GO" id="GO:0020037">
    <property type="term" value="F:heme binding"/>
    <property type="evidence" value="ECO:0007669"/>
    <property type="project" value="InterPro"/>
</dbReference>
<dbReference type="InterPro" id="IPR006314">
    <property type="entry name" value="Dyp_peroxidase"/>
</dbReference>
<dbReference type="GO" id="GO:0004601">
    <property type="term" value="F:peroxidase activity"/>
    <property type="evidence" value="ECO:0007669"/>
    <property type="project" value="UniProtKB-KW"/>
</dbReference>
<dbReference type="PANTHER" id="PTHR30521">
    <property type="entry name" value="DEFERROCHELATASE/PEROXIDASE"/>
    <property type="match status" value="1"/>
</dbReference>
<dbReference type="AlphaFoldDB" id="A0A8H2WJA0"/>
<comment type="cofactor">
    <cofactor evidence="1">
        <name>heme b</name>
        <dbReference type="ChEBI" id="CHEBI:60344"/>
    </cofactor>
</comment>
<keyword evidence="3" id="KW-0349">Heme</keyword>
<proteinExistence type="inferred from homology"/>
<keyword evidence="5" id="KW-0560">Oxidoreductase</keyword>
<keyword evidence="6" id="KW-0408">Iron</keyword>
<dbReference type="Pfam" id="PF21105">
    <property type="entry name" value="DyP_N"/>
    <property type="match status" value="1"/>
</dbReference>
<dbReference type="EMBL" id="CAJMWR010000461">
    <property type="protein sequence ID" value="CAE6379179.1"/>
    <property type="molecule type" value="Genomic_DNA"/>
</dbReference>
<name>A0A8H2WJA0_9AGAM</name>
<protein>
    <recommendedName>
        <fullName evidence="8">DyP dimeric alpha+beta barrel domain-containing protein</fullName>
    </recommendedName>
</protein>
<gene>
    <name evidence="9" type="ORF">RDB_LOCUS23965</name>
</gene>
<comment type="caution">
    <text evidence="9">The sequence shown here is derived from an EMBL/GenBank/DDBJ whole genome shotgun (WGS) entry which is preliminary data.</text>
</comment>
<dbReference type="PANTHER" id="PTHR30521:SF4">
    <property type="entry name" value="DEFERROCHELATASE"/>
    <property type="match status" value="1"/>
</dbReference>
<evidence type="ECO:0000256" key="2">
    <source>
        <dbReference type="ARBA" id="ARBA00022559"/>
    </source>
</evidence>
<accession>A0A8H2WJA0</accession>
<dbReference type="GO" id="GO:0046872">
    <property type="term" value="F:metal ion binding"/>
    <property type="evidence" value="ECO:0007669"/>
    <property type="project" value="UniProtKB-KW"/>
</dbReference>
<reference evidence="9" key="1">
    <citation type="submission" date="2021-01" db="EMBL/GenBank/DDBJ databases">
        <authorList>
            <person name="Kaushik A."/>
        </authorList>
    </citation>
    <scope>NUCLEOTIDE SEQUENCE</scope>
    <source>
        <strain evidence="9">AG1-1A</strain>
    </source>
</reference>
<dbReference type="PROSITE" id="PS51404">
    <property type="entry name" value="DYP_PEROXIDASE"/>
    <property type="match status" value="1"/>
</dbReference>
<organism evidence="9 10">
    <name type="scientific">Rhizoctonia solani</name>
    <dbReference type="NCBI Taxonomy" id="456999"/>
    <lineage>
        <taxon>Eukaryota</taxon>
        <taxon>Fungi</taxon>
        <taxon>Dikarya</taxon>
        <taxon>Basidiomycota</taxon>
        <taxon>Agaricomycotina</taxon>
        <taxon>Agaricomycetes</taxon>
        <taxon>Cantharellales</taxon>
        <taxon>Ceratobasidiaceae</taxon>
        <taxon>Rhizoctonia</taxon>
    </lineage>
</organism>
<keyword evidence="2" id="KW-0575">Peroxidase</keyword>
<dbReference type="Proteomes" id="UP000663840">
    <property type="component" value="Unassembled WGS sequence"/>
</dbReference>
<comment type="similarity">
    <text evidence="7">Belongs to the DyP-type peroxidase family.</text>
</comment>
<evidence type="ECO:0000256" key="7">
    <source>
        <dbReference type="ARBA" id="ARBA00025737"/>
    </source>
</evidence>
<dbReference type="NCBIfam" id="TIGR01413">
    <property type="entry name" value="Dyp_perox_fam"/>
    <property type="match status" value="1"/>
</dbReference>
<evidence type="ECO:0000256" key="6">
    <source>
        <dbReference type="ARBA" id="ARBA00023004"/>
    </source>
</evidence>
<evidence type="ECO:0000256" key="5">
    <source>
        <dbReference type="ARBA" id="ARBA00023002"/>
    </source>
</evidence>
<dbReference type="InterPro" id="IPR011008">
    <property type="entry name" value="Dimeric_a/b-barrel"/>
</dbReference>
<evidence type="ECO:0000313" key="10">
    <source>
        <dbReference type="Proteomes" id="UP000663840"/>
    </source>
</evidence>
<evidence type="ECO:0000256" key="4">
    <source>
        <dbReference type="ARBA" id="ARBA00022723"/>
    </source>
</evidence>
<dbReference type="SUPFAM" id="SSF54909">
    <property type="entry name" value="Dimeric alpha+beta barrel"/>
    <property type="match status" value="1"/>
</dbReference>
<evidence type="ECO:0000256" key="1">
    <source>
        <dbReference type="ARBA" id="ARBA00001970"/>
    </source>
</evidence>